<keyword evidence="6 11" id="KW-1133">Transmembrane helix</keyword>
<evidence type="ECO:0000256" key="8">
    <source>
        <dbReference type="ARBA" id="ARBA00023136"/>
    </source>
</evidence>
<comment type="cofactor">
    <cofactor evidence="11">
        <name>Mg(2+)</name>
        <dbReference type="ChEBI" id="CHEBI:18420"/>
    </cofactor>
</comment>
<dbReference type="Pfam" id="PF01864">
    <property type="entry name" value="CarS-like"/>
    <property type="match status" value="1"/>
</dbReference>
<evidence type="ECO:0000256" key="6">
    <source>
        <dbReference type="ARBA" id="ARBA00022989"/>
    </source>
</evidence>
<evidence type="ECO:0000256" key="9">
    <source>
        <dbReference type="ARBA" id="ARBA00023209"/>
    </source>
</evidence>
<keyword evidence="7 11" id="KW-0443">Lipid metabolism</keyword>
<dbReference type="AlphaFoldDB" id="A0A977PK57"/>
<protein>
    <recommendedName>
        <fullName evidence="11">CDP-archaeol synthase</fullName>
        <ecNumber evidence="11">2.7.7.67</ecNumber>
    </recommendedName>
    <alternativeName>
        <fullName evidence="11">CDP-2,3-bis-(O-geranylgeranyl)-sn-glycerol synthase</fullName>
    </alternativeName>
</protein>
<dbReference type="HAMAP" id="MF_01117">
    <property type="entry name" value="CDP_archaeol_synth"/>
    <property type="match status" value="1"/>
</dbReference>
<dbReference type="GO" id="GO:0043338">
    <property type="term" value="F:CDP-2,3-bis-(O-geranylgeranyl)-sn-glycerol synthase activity"/>
    <property type="evidence" value="ECO:0007669"/>
    <property type="project" value="UniProtKB-EC"/>
</dbReference>
<keyword evidence="9 11" id="KW-0594">Phospholipid biosynthesis</keyword>
<reference evidence="12" key="1">
    <citation type="submission" date="2013-11" db="EMBL/GenBank/DDBJ databases">
        <title>Comparative genomics of Ignicoccus.</title>
        <authorList>
            <person name="Podar M."/>
        </authorList>
    </citation>
    <scope>NUCLEOTIDE SEQUENCE</scope>
    <source>
        <strain evidence="12">DSM 13166</strain>
    </source>
</reference>
<keyword evidence="4 11" id="KW-0812">Transmembrane</keyword>
<proteinExistence type="inferred from homology"/>
<keyword evidence="3 11" id="KW-0808">Transferase</keyword>
<comment type="similarity">
    <text evidence="11">Belongs to the CDP-archaeol synthase family.</text>
</comment>
<gene>
    <name evidence="11" type="primary">carS</name>
    <name evidence="12" type="ORF">IPA_06050</name>
</gene>
<keyword evidence="13" id="KW-1185">Reference proteome</keyword>
<feature type="transmembrane region" description="Helical" evidence="11">
    <location>
        <begin position="139"/>
        <end position="159"/>
    </location>
</feature>
<organism evidence="12 13">
    <name type="scientific">Ignicoccus pacificus DSM 13166</name>
    <dbReference type="NCBI Taxonomy" id="940294"/>
    <lineage>
        <taxon>Archaea</taxon>
        <taxon>Thermoproteota</taxon>
        <taxon>Thermoprotei</taxon>
        <taxon>Desulfurococcales</taxon>
        <taxon>Desulfurococcaceae</taxon>
        <taxon>Ignicoccus</taxon>
    </lineage>
</organism>
<comment type="pathway">
    <text evidence="11">Membrane lipid metabolism; glycerophospholipid metabolism.</text>
</comment>
<comment type="subcellular location">
    <subcellularLocation>
        <location evidence="11">Cell membrane</location>
        <topology evidence="11">Multi-pass membrane protein</topology>
    </subcellularLocation>
</comment>
<keyword evidence="1 11" id="KW-1003">Cell membrane</keyword>
<dbReference type="PANTHER" id="PTHR39650">
    <property type="entry name" value="CDP-ARCHAEOL SYNTHASE"/>
    <property type="match status" value="1"/>
</dbReference>
<keyword evidence="2 11" id="KW-0444">Lipid biosynthesis</keyword>
<evidence type="ECO:0000256" key="1">
    <source>
        <dbReference type="ARBA" id="ARBA00022475"/>
    </source>
</evidence>
<keyword evidence="5 11" id="KW-0460">Magnesium</keyword>
<dbReference type="InterPro" id="IPR032690">
    <property type="entry name" value="CarS"/>
</dbReference>
<feature type="transmembrane region" description="Helical" evidence="11">
    <location>
        <begin position="79"/>
        <end position="100"/>
    </location>
</feature>
<evidence type="ECO:0000256" key="5">
    <source>
        <dbReference type="ARBA" id="ARBA00022842"/>
    </source>
</evidence>
<name>A0A977PK57_9CREN</name>
<dbReference type="EMBL" id="CP006868">
    <property type="protein sequence ID" value="UXD21632.1"/>
    <property type="molecule type" value="Genomic_DNA"/>
</dbReference>
<evidence type="ECO:0000256" key="4">
    <source>
        <dbReference type="ARBA" id="ARBA00022692"/>
    </source>
</evidence>
<evidence type="ECO:0000313" key="12">
    <source>
        <dbReference type="EMBL" id="UXD21632.1"/>
    </source>
</evidence>
<dbReference type="NCBIfam" id="NF003114">
    <property type="entry name" value="PRK04032.1"/>
    <property type="match status" value="1"/>
</dbReference>
<evidence type="ECO:0000256" key="11">
    <source>
        <dbReference type="HAMAP-Rule" id="MF_01117"/>
    </source>
</evidence>
<sequence>MGELLSELIKLLMIYLPAMVANASPVFLKKGTPVDFGKLFIDGRRILGDGKTWEGLLLGLWFGGTVALSLWLLTSDLDYFVYGLVGSLGALLGDMLFSFIKRRLGLERGAPLPLADQLDFFLGATALMMALGWRPKMEYWIIAGVIIVGLHVTANRIAYMLKLKDVPW</sequence>
<dbReference type="PANTHER" id="PTHR39650:SF1">
    <property type="entry name" value="CDP-ARCHAEOL SYNTHASE"/>
    <property type="match status" value="1"/>
</dbReference>
<evidence type="ECO:0000256" key="2">
    <source>
        <dbReference type="ARBA" id="ARBA00022516"/>
    </source>
</evidence>
<dbReference type="InterPro" id="IPR002726">
    <property type="entry name" value="CarS_archaea"/>
</dbReference>
<comment type="catalytic activity">
    <reaction evidence="11">
        <text>2,3-bis-O-(geranylgeranyl)-sn-glycerol 1-phosphate + CTP + H(+) = CDP-2,3-bis-O-(geranylgeranyl)-sn-glycerol + diphosphate</text>
        <dbReference type="Rhea" id="RHEA:25690"/>
        <dbReference type="ChEBI" id="CHEBI:15378"/>
        <dbReference type="ChEBI" id="CHEBI:33019"/>
        <dbReference type="ChEBI" id="CHEBI:37563"/>
        <dbReference type="ChEBI" id="CHEBI:58837"/>
        <dbReference type="ChEBI" id="CHEBI:58838"/>
        <dbReference type="EC" id="2.7.7.67"/>
    </reaction>
</comment>
<comment type="function">
    <text evidence="11">Catalyzes the formation of CDP-2,3-bis-(O-geranylgeranyl)-sn-glycerol (CDP-archaeol) from 2,3-bis-(O-geranylgeranyl)-sn-glycerol 1-phosphate (DGGGP) and CTP. This reaction is the third ether-bond-formation step in the biosynthesis of archaeal membrane lipids.</text>
</comment>
<dbReference type="GO" id="GO:0046474">
    <property type="term" value="P:glycerophospholipid biosynthetic process"/>
    <property type="evidence" value="ECO:0007669"/>
    <property type="project" value="UniProtKB-UniRule"/>
</dbReference>
<dbReference type="Proteomes" id="UP001063698">
    <property type="component" value="Chromosome"/>
</dbReference>
<keyword evidence="8 11" id="KW-0472">Membrane</keyword>
<evidence type="ECO:0000256" key="7">
    <source>
        <dbReference type="ARBA" id="ARBA00023098"/>
    </source>
</evidence>
<evidence type="ECO:0000313" key="13">
    <source>
        <dbReference type="Proteomes" id="UP001063698"/>
    </source>
</evidence>
<dbReference type="KEGG" id="ipc:IPA_06050"/>
<dbReference type="GO" id="GO:0005886">
    <property type="term" value="C:plasma membrane"/>
    <property type="evidence" value="ECO:0007669"/>
    <property type="project" value="UniProtKB-SubCell"/>
</dbReference>
<dbReference type="EC" id="2.7.7.67" evidence="11"/>
<keyword evidence="10 11" id="KW-1208">Phospholipid metabolism</keyword>
<evidence type="ECO:0000256" key="3">
    <source>
        <dbReference type="ARBA" id="ARBA00022679"/>
    </source>
</evidence>
<evidence type="ECO:0000256" key="10">
    <source>
        <dbReference type="ARBA" id="ARBA00023264"/>
    </source>
</evidence>
<accession>A0A977PK57</accession>
<feature type="transmembrane region" description="Helical" evidence="11">
    <location>
        <begin position="55"/>
        <end position="73"/>
    </location>
</feature>